<keyword evidence="9 13" id="KW-1133">Transmembrane helix</keyword>
<dbReference type="AlphaFoldDB" id="A0AA96JQT0"/>
<reference evidence="15 16" key="1">
    <citation type="submission" date="2023-01" db="EMBL/GenBank/DDBJ databases">
        <title>Cultivation and genomic characterization of new, ubiquitous marine nitrite-oxidizing bacteria from the Nitrospirales.</title>
        <authorList>
            <person name="Mueller A.J."/>
            <person name="Daebeler A."/>
            <person name="Herbold C.W."/>
            <person name="Kirkegaard R.H."/>
            <person name="Daims H."/>
        </authorList>
    </citation>
    <scope>NUCLEOTIDE SEQUENCE [LARGE SCALE GENOMIC DNA]</scope>
    <source>
        <strain evidence="15 16">VA</strain>
    </source>
</reference>
<dbReference type="GO" id="GO:0044780">
    <property type="term" value="P:bacterial-type flagellum assembly"/>
    <property type="evidence" value="ECO:0007669"/>
    <property type="project" value="InterPro"/>
</dbReference>
<keyword evidence="11 13" id="KW-1006">Bacterial flagellum protein export</keyword>
<evidence type="ECO:0000256" key="14">
    <source>
        <dbReference type="SAM" id="MobiDB-lite"/>
    </source>
</evidence>
<organism evidence="15 16">
    <name type="scientific">Candidatus Nitrospira allomarina</name>
    <dbReference type="NCBI Taxonomy" id="3020900"/>
    <lineage>
        <taxon>Bacteria</taxon>
        <taxon>Pseudomonadati</taxon>
        <taxon>Nitrospirota</taxon>
        <taxon>Nitrospiria</taxon>
        <taxon>Nitrospirales</taxon>
        <taxon>Nitrospiraceae</taxon>
        <taxon>Nitrospira</taxon>
    </lineage>
</organism>
<evidence type="ECO:0000256" key="7">
    <source>
        <dbReference type="ARBA" id="ARBA00022795"/>
    </source>
</evidence>
<dbReference type="EMBL" id="CP116967">
    <property type="protein sequence ID" value="WNM56772.1"/>
    <property type="molecule type" value="Genomic_DNA"/>
</dbReference>
<dbReference type="InterPro" id="IPR029025">
    <property type="entry name" value="T3SS_substrate_exporter_C"/>
</dbReference>
<evidence type="ECO:0000256" key="11">
    <source>
        <dbReference type="ARBA" id="ARBA00023225"/>
    </source>
</evidence>
<feature type="transmembrane region" description="Helical" evidence="13">
    <location>
        <begin position="151"/>
        <end position="173"/>
    </location>
</feature>
<evidence type="ECO:0000256" key="9">
    <source>
        <dbReference type="ARBA" id="ARBA00022989"/>
    </source>
</evidence>
<keyword evidence="15" id="KW-0282">Flagellum</keyword>
<keyword evidence="10 13" id="KW-0472">Membrane</keyword>
<evidence type="ECO:0000256" key="4">
    <source>
        <dbReference type="ARBA" id="ARBA00022448"/>
    </source>
</evidence>
<evidence type="ECO:0000256" key="2">
    <source>
        <dbReference type="ARBA" id="ARBA00010690"/>
    </source>
</evidence>
<feature type="transmembrane region" description="Helical" evidence="13">
    <location>
        <begin position="86"/>
        <end position="111"/>
    </location>
</feature>
<dbReference type="GO" id="GO:0005886">
    <property type="term" value="C:plasma membrane"/>
    <property type="evidence" value="ECO:0007669"/>
    <property type="project" value="UniProtKB-SubCell"/>
</dbReference>
<dbReference type="GO" id="GO:0009306">
    <property type="term" value="P:protein secretion"/>
    <property type="evidence" value="ECO:0007669"/>
    <property type="project" value="InterPro"/>
</dbReference>
<evidence type="ECO:0000313" key="15">
    <source>
        <dbReference type="EMBL" id="WNM56772.1"/>
    </source>
</evidence>
<sequence length="358" mass="39661">MAENKDGADKSEQPSPKRLAEARRKGQVPMTRELPSLFVLLGGVGLLSLWAPQAFVQFFDHYRQWLAQAGTLQLDAQSTHVLLLNIAYQAFVPLIPFGLLVGVFAFLAIILQTGPLWIEEALQPKASKLNPSNGLKRIFSWKGVVDLLKSLLKLAGVSGIAYLILSHNLLAIVQLPLLELTEAVGGVWGLLENIMWSVGGSLLLLAIIDFVYQRWQHTEDHKMTKQEVKDESKDVEGDPQIRSRRLSLQRERARQRMLQAVPKADVVITNPTHVAVALRYETGKMDAPVVVAKGAGFMADKIKQIARHAGVPIIENRSLARGLYKAVKIGQEVPSALYQAAAEVLAYVYRLKKMHEGT</sequence>
<accession>A0AA96JQT0</accession>
<keyword evidence="16" id="KW-1185">Reference proteome</keyword>
<evidence type="ECO:0000256" key="8">
    <source>
        <dbReference type="ARBA" id="ARBA00022927"/>
    </source>
</evidence>
<dbReference type="PANTHER" id="PTHR30531">
    <property type="entry name" value="FLAGELLAR BIOSYNTHETIC PROTEIN FLHB"/>
    <property type="match status" value="1"/>
</dbReference>
<evidence type="ECO:0000256" key="12">
    <source>
        <dbReference type="ARBA" id="ARBA00025078"/>
    </source>
</evidence>
<keyword evidence="5 13" id="KW-1003">Cell membrane</keyword>
<feature type="compositionally biased region" description="Basic and acidic residues" evidence="14">
    <location>
        <begin position="1"/>
        <end position="12"/>
    </location>
</feature>
<keyword evidence="15" id="KW-0966">Cell projection</keyword>
<evidence type="ECO:0000256" key="6">
    <source>
        <dbReference type="ARBA" id="ARBA00022692"/>
    </source>
</evidence>
<keyword evidence="7 13" id="KW-1005">Bacterial flagellum biogenesis</keyword>
<evidence type="ECO:0000256" key="10">
    <source>
        <dbReference type="ARBA" id="ARBA00023136"/>
    </source>
</evidence>
<feature type="transmembrane region" description="Helical" evidence="13">
    <location>
        <begin position="193"/>
        <end position="212"/>
    </location>
</feature>
<protein>
    <recommendedName>
        <fullName evidence="3 13">Flagellar biosynthetic protein FlhB</fullName>
    </recommendedName>
</protein>
<keyword evidence="6 13" id="KW-0812">Transmembrane</keyword>
<dbReference type="Proteomes" id="UP001302719">
    <property type="component" value="Chromosome"/>
</dbReference>
<dbReference type="InterPro" id="IPR006135">
    <property type="entry name" value="T3SS_substrate_exporter"/>
</dbReference>
<comment type="function">
    <text evidence="12 13">Required for formation of the rod structure in the basal body of the flagellar apparatus. Together with FliI and FliH, may constitute the export apparatus of flagellin.</text>
</comment>
<evidence type="ECO:0000256" key="5">
    <source>
        <dbReference type="ARBA" id="ARBA00022475"/>
    </source>
</evidence>
<dbReference type="SUPFAM" id="SSF160544">
    <property type="entry name" value="EscU C-terminal domain-like"/>
    <property type="match status" value="1"/>
</dbReference>
<dbReference type="FunFam" id="3.40.1690.10:FF:000001">
    <property type="entry name" value="Flagellar biosynthetic protein FlhB"/>
    <property type="match status" value="1"/>
</dbReference>
<dbReference type="RefSeq" id="WP_312640529.1">
    <property type="nucleotide sequence ID" value="NZ_CP116967.1"/>
</dbReference>
<dbReference type="KEGG" id="nall:PP769_12375"/>
<gene>
    <name evidence="13 15" type="primary">flhB</name>
    <name evidence="15" type="ORF">PP769_12375</name>
</gene>
<keyword evidence="4 13" id="KW-0813">Transport</keyword>
<keyword evidence="15" id="KW-0969">Cilium</keyword>
<dbReference type="Gene3D" id="6.10.250.2080">
    <property type="match status" value="1"/>
</dbReference>
<feature type="region of interest" description="Disordered" evidence="14">
    <location>
        <begin position="1"/>
        <end position="27"/>
    </location>
</feature>
<evidence type="ECO:0000313" key="16">
    <source>
        <dbReference type="Proteomes" id="UP001302719"/>
    </source>
</evidence>
<comment type="similarity">
    <text evidence="2 13">Belongs to the type III secretion exporter family.</text>
</comment>
<comment type="subcellular location">
    <subcellularLocation>
        <location evidence="1">Cell membrane</location>
        <topology evidence="1">Multi-pass membrane protein</topology>
    </subcellularLocation>
</comment>
<dbReference type="PRINTS" id="PR00950">
    <property type="entry name" value="TYPE3IMSPROT"/>
</dbReference>
<proteinExistence type="inferred from homology"/>
<dbReference type="Pfam" id="PF01312">
    <property type="entry name" value="Bac_export_2"/>
    <property type="match status" value="1"/>
</dbReference>
<evidence type="ECO:0000256" key="13">
    <source>
        <dbReference type="RuleBase" id="RU364091"/>
    </source>
</evidence>
<keyword evidence="8 13" id="KW-0653">Protein transport</keyword>
<evidence type="ECO:0000256" key="1">
    <source>
        <dbReference type="ARBA" id="ARBA00004651"/>
    </source>
</evidence>
<name>A0AA96JQT0_9BACT</name>
<dbReference type="PANTHER" id="PTHR30531:SF12">
    <property type="entry name" value="FLAGELLAR BIOSYNTHETIC PROTEIN FLHB"/>
    <property type="match status" value="1"/>
</dbReference>
<dbReference type="NCBIfam" id="TIGR00328">
    <property type="entry name" value="flhB"/>
    <property type="match status" value="1"/>
</dbReference>
<dbReference type="Gene3D" id="3.40.1690.10">
    <property type="entry name" value="secretion proteins EscU"/>
    <property type="match status" value="1"/>
</dbReference>
<feature type="transmembrane region" description="Helical" evidence="13">
    <location>
        <begin position="34"/>
        <end position="51"/>
    </location>
</feature>
<dbReference type="InterPro" id="IPR006136">
    <property type="entry name" value="FlhB"/>
</dbReference>
<evidence type="ECO:0000256" key="3">
    <source>
        <dbReference type="ARBA" id="ARBA00021622"/>
    </source>
</evidence>